<sequence>MDFEQVQEEDDDESTVGNFREVAMKADLSPRVGGKSADIDMPWIVGGDFNVVLHEDEKIGGLPVYPPEYEDFALCVNSCGLFDIGYNGSPFTWWNGRPNDQCIFKRLDRIFVNLSYQNLFPNIEVQYLIRTCSDHAPLLMSCGHEAMQFVKHFKFLNFWATHDTFTEVVRQKWVTNFIGDPFLMFKQKLKRLKSTLSQWSKLTFGDIFKQLAIREDIVRVKEILFEEEPTIQNRIVLQQAHAELKKYLSIEEQYWKQKAGLNWFAEGDRNTRCFHNHVNEFFKNQFTQESDTTFFELLNNVPSMVTTYQNSELCRYPTLEEVKKAIFALSGDSTSGPDGFTGLFYQKCWNIVGADIFMMVQDIYGGASLPKSITHTNLVLLPKKPQVQTFSDLRPISLSNFINKVISRVLHDRMEKVLPSLISPNQSGFVKGRSIFENILLTQEIITDIRMNGKPKNMVIKLDMAKAYDSVNWKYLLQVLRKMGFAEHFINMIGNLLINNWYSVLINGQTSGFSNLVEEWSKEILCLLHCSFYQQRTPKSLWSNFTWNKYCKKKIPTLVQFKDGSHVWRKILKSREEVEHEVLWQMNRGSTNVWHENWTGIGAIYHVVPPDFNINEELHEVTQLRTENGWDDQLLHHTFPEDITYHIRQEICFDDIDAKWDTPKWMPMTLGKFTVSSAWNIVRHREPTNHEQKNLWTKGLPFKIRFFLWRLWRGKIPTDDLWRRDGYHMASKCWCCFPPHEETLNHIFLTNSTVSRVWKVFLHAAKIMVNLIQLHQVIRAWWNAECYPKLRPLYQATPTIIS</sequence>
<reference evidence="1" key="1">
    <citation type="journal article" date="2014" name="Nat. Commun.">
        <title>The tobacco genome sequence and its comparison with those of tomato and potato.</title>
        <authorList>
            <person name="Sierro N."/>
            <person name="Battey J.N."/>
            <person name="Ouadi S."/>
            <person name="Bakaher N."/>
            <person name="Bovet L."/>
            <person name="Willig A."/>
            <person name="Goepfert S."/>
            <person name="Peitsch M.C."/>
            <person name="Ivanov N.V."/>
        </authorList>
    </citation>
    <scope>NUCLEOTIDE SEQUENCE [LARGE SCALE GENOMIC DNA]</scope>
</reference>
<protein>
    <submittedName>
        <fullName evidence="2">Uncharacterized protein LOC107793393</fullName>
    </submittedName>
</protein>
<organism evidence="1 2">
    <name type="scientific">Nicotiana tabacum</name>
    <name type="common">Common tobacco</name>
    <dbReference type="NCBI Taxonomy" id="4097"/>
    <lineage>
        <taxon>Eukaryota</taxon>
        <taxon>Viridiplantae</taxon>
        <taxon>Streptophyta</taxon>
        <taxon>Embryophyta</taxon>
        <taxon>Tracheophyta</taxon>
        <taxon>Spermatophyta</taxon>
        <taxon>Magnoliopsida</taxon>
        <taxon>eudicotyledons</taxon>
        <taxon>Gunneridae</taxon>
        <taxon>Pentapetalae</taxon>
        <taxon>asterids</taxon>
        <taxon>lamiids</taxon>
        <taxon>Solanales</taxon>
        <taxon>Solanaceae</taxon>
        <taxon>Nicotianoideae</taxon>
        <taxon>Nicotianeae</taxon>
        <taxon>Nicotiana</taxon>
    </lineage>
</organism>
<evidence type="ECO:0000313" key="1">
    <source>
        <dbReference type="Proteomes" id="UP000790787"/>
    </source>
</evidence>
<reference evidence="2" key="2">
    <citation type="submission" date="2025-08" db="UniProtKB">
        <authorList>
            <consortium name="RefSeq"/>
        </authorList>
    </citation>
    <scope>IDENTIFICATION</scope>
    <source>
        <tissue evidence="2">Leaf</tissue>
    </source>
</reference>
<evidence type="ECO:0000313" key="2">
    <source>
        <dbReference type="RefSeq" id="XP_075098971.1"/>
    </source>
</evidence>
<keyword evidence="1" id="KW-1185">Reference proteome</keyword>
<dbReference type="RefSeq" id="XP_075098971.1">
    <property type="nucleotide sequence ID" value="XM_075242870.1"/>
</dbReference>
<dbReference type="Proteomes" id="UP000790787">
    <property type="component" value="Chromosome 22"/>
</dbReference>
<gene>
    <name evidence="2" type="primary">LOC107793393</name>
</gene>
<proteinExistence type="predicted"/>
<name>A0AC58TP27_TOBAC</name>
<accession>A0AC58TP27</accession>